<keyword evidence="3" id="KW-0175">Coiled coil</keyword>
<sequence length="415" mass="50011">MRNDKKLLFITIVALLFLLALIPSVKIIDWKKKGNENKNNELEMLKKEIEKHKEELSIEKKELEILKNEIENTIKDFENKQTNCQTDTQKEKESEEKKKKIELEKEFLEIRKEILNDEGKIDLVYTWGGVTKSMSIRNRYNYELQYSLRSVDKYLPWVNKIYILINSDTDYPYWLKKQEKLEKIVIVDRCTLIKNPDHCPTRNTFAVFSAVHKVKGLSKKFVLIDDDVFINQPLTPDYFFSEDGLPKILQARHRRTIYKEDDFSDRNYPVYKWEDSSHLPKPMRRDFILKFHEKYPTYAEFVQSHKTRYKALSEEFSMILHEFFHEEGLMIEESPSKAKKYQIPFSHPEEITQEFDNIYKDLKTQDWKVFNCNDDFSTKPEVYKEQRKVLFRFYNRLFPEAPDFEIPNPDHEKYS</sequence>
<evidence type="ECO:0000256" key="3">
    <source>
        <dbReference type="SAM" id="Coils"/>
    </source>
</evidence>
<dbReference type="Proteomes" id="UP001146793">
    <property type="component" value="Unassembled WGS sequence"/>
</dbReference>
<name>A0AAV7ZX31_9EUKA</name>
<feature type="coiled-coil region" evidence="3">
    <location>
        <begin position="32"/>
        <end position="118"/>
    </location>
</feature>
<evidence type="ECO:0000256" key="2">
    <source>
        <dbReference type="ARBA" id="ARBA00022679"/>
    </source>
</evidence>
<accession>A0AAV7ZX31</accession>
<organism evidence="5 6">
    <name type="scientific">Anaeramoeba flamelloides</name>
    <dbReference type="NCBI Taxonomy" id="1746091"/>
    <lineage>
        <taxon>Eukaryota</taxon>
        <taxon>Metamonada</taxon>
        <taxon>Anaeramoebidae</taxon>
        <taxon>Anaeramoeba</taxon>
    </lineage>
</organism>
<feature type="domain" description="Stealth protein CR2 conserved region 2" evidence="4">
    <location>
        <begin position="139"/>
        <end position="247"/>
    </location>
</feature>
<evidence type="ECO:0000313" key="5">
    <source>
        <dbReference type="EMBL" id="KAJ3446566.1"/>
    </source>
</evidence>
<dbReference type="PANTHER" id="PTHR24045:SF0">
    <property type="entry name" value="N-ACETYLGLUCOSAMINE-1-PHOSPHOTRANSFERASE SUBUNITS ALPHA_BETA"/>
    <property type="match status" value="1"/>
</dbReference>
<evidence type="ECO:0000259" key="4">
    <source>
        <dbReference type="Pfam" id="PF11380"/>
    </source>
</evidence>
<proteinExistence type="inferred from homology"/>
<dbReference type="GO" id="GO:0005794">
    <property type="term" value="C:Golgi apparatus"/>
    <property type="evidence" value="ECO:0007669"/>
    <property type="project" value="TreeGrafter"/>
</dbReference>
<reference evidence="5" key="1">
    <citation type="submission" date="2022-08" db="EMBL/GenBank/DDBJ databases">
        <title>Novel sulphate-reducing endosymbionts in the free-living metamonad Anaeramoeba.</title>
        <authorList>
            <person name="Jerlstrom-Hultqvist J."/>
            <person name="Cepicka I."/>
            <person name="Gallot-Lavallee L."/>
            <person name="Salas-Leiva D."/>
            <person name="Curtis B.A."/>
            <person name="Zahonova K."/>
            <person name="Pipaliya S."/>
            <person name="Dacks J."/>
            <person name="Roger A.J."/>
        </authorList>
    </citation>
    <scope>NUCLEOTIDE SEQUENCE</scope>
    <source>
        <strain evidence="5">Busselton2</strain>
    </source>
</reference>
<keyword evidence="2" id="KW-0808">Transferase</keyword>
<evidence type="ECO:0000313" key="6">
    <source>
        <dbReference type="Proteomes" id="UP001146793"/>
    </source>
</evidence>
<gene>
    <name evidence="5" type="ORF">M0812_08377</name>
</gene>
<dbReference type="GO" id="GO:0016772">
    <property type="term" value="F:transferase activity, transferring phosphorus-containing groups"/>
    <property type="evidence" value="ECO:0007669"/>
    <property type="project" value="InterPro"/>
</dbReference>
<protein>
    <recommendedName>
        <fullName evidence="4">Stealth protein CR2 conserved region 2 domain-containing protein</fullName>
    </recommendedName>
</protein>
<dbReference type="Pfam" id="PF11380">
    <property type="entry name" value="Stealth_CR2"/>
    <property type="match status" value="1"/>
</dbReference>
<comment type="similarity">
    <text evidence="1">Belongs to the stealth family.</text>
</comment>
<evidence type="ECO:0000256" key="1">
    <source>
        <dbReference type="ARBA" id="ARBA00007583"/>
    </source>
</evidence>
<dbReference type="InterPro" id="IPR047141">
    <property type="entry name" value="Stealth"/>
</dbReference>
<dbReference type="AlphaFoldDB" id="A0AAV7ZX31"/>
<comment type="caution">
    <text evidence="5">The sequence shown here is derived from an EMBL/GenBank/DDBJ whole genome shotgun (WGS) entry which is preliminary data.</text>
</comment>
<dbReference type="PANTHER" id="PTHR24045">
    <property type="match status" value="1"/>
</dbReference>
<dbReference type="EMBL" id="JANTQA010000020">
    <property type="protein sequence ID" value="KAJ3446566.1"/>
    <property type="molecule type" value="Genomic_DNA"/>
</dbReference>
<dbReference type="InterPro" id="IPR021520">
    <property type="entry name" value="Stealth_CR2"/>
</dbReference>